<feature type="binding site" evidence="15">
    <location>
        <position position="45"/>
    </location>
    <ligand>
        <name>ATP</name>
        <dbReference type="ChEBI" id="CHEBI:30616"/>
    </ligand>
</feature>
<keyword evidence="12" id="KW-0131">Cell cycle</keyword>
<evidence type="ECO:0000256" key="7">
    <source>
        <dbReference type="ARBA" id="ARBA00022741"/>
    </source>
</evidence>
<dbReference type="SMART" id="SM00220">
    <property type="entry name" value="S_TKc"/>
    <property type="match status" value="1"/>
</dbReference>
<evidence type="ECO:0000256" key="14">
    <source>
        <dbReference type="ARBA" id="ARBA00048679"/>
    </source>
</evidence>
<dbReference type="PROSITE" id="PS00107">
    <property type="entry name" value="PROTEIN_KINASE_ATP"/>
    <property type="match status" value="1"/>
</dbReference>
<organism evidence="19 20">
    <name type="scientific">Bursaphelenchus okinawaensis</name>
    <dbReference type="NCBI Taxonomy" id="465554"/>
    <lineage>
        <taxon>Eukaryota</taxon>
        <taxon>Metazoa</taxon>
        <taxon>Ecdysozoa</taxon>
        <taxon>Nematoda</taxon>
        <taxon>Chromadorea</taxon>
        <taxon>Rhabditida</taxon>
        <taxon>Tylenchina</taxon>
        <taxon>Tylenchomorpha</taxon>
        <taxon>Aphelenchoidea</taxon>
        <taxon>Aphelenchoididae</taxon>
        <taxon>Bursaphelenchus</taxon>
    </lineage>
</organism>
<dbReference type="Gene3D" id="3.30.310.80">
    <property type="entry name" value="Kinase associated domain 1, KA1"/>
    <property type="match status" value="1"/>
</dbReference>
<evidence type="ECO:0000259" key="17">
    <source>
        <dbReference type="PROSITE" id="PS50011"/>
    </source>
</evidence>
<keyword evidence="4" id="KW-1003">Cell membrane</keyword>
<dbReference type="EMBL" id="CAJFDH010000004">
    <property type="protein sequence ID" value="CAD5219334.1"/>
    <property type="molecule type" value="Genomic_DNA"/>
</dbReference>
<dbReference type="GO" id="GO:0004674">
    <property type="term" value="F:protein serine/threonine kinase activity"/>
    <property type="evidence" value="ECO:0007669"/>
    <property type="project" value="UniProtKB-KW"/>
</dbReference>
<dbReference type="PANTHER" id="PTHR24346:SF30">
    <property type="entry name" value="MATERNAL EMBRYONIC LEUCINE ZIPPER KINASE"/>
    <property type="match status" value="1"/>
</dbReference>
<keyword evidence="9 15" id="KW-0067">ATP-binding</keyword>
<evidence type="ECO:0000313" key="19">
    <source>
        <dbReference type="EMBL" id="CAD5219334.1"/>
    </source>
</evidence>
<dbReference type="AlphaFoldDB" id="A0A811KWS1"/>
<keyword evidence="10" id="KW-0446">Lipid-binding</keyword>
<evidence type="ECO:0000256" key="9">
    <source>
        <dbReference type="ARBA" id="ARBA00022840"/>
    </source>
</evidence>
<dbReference type="InterPro" id="IPR008271">
    <property type="entry name" value="Ser/Thr_kinase_AS"/>
</dbReference>
<evidence type="ECO:0000256" key="5">
    <source>
        <dbReference type="ARBA" id="ARBA00022527"/>
    </source>
</evidence>
<dbReference type="PROSITE" id="PS00108">
    <property type="entry name" value="PROTEIN_KINASE_ST"/>
    <property type="match status" value="1"/>
</dbReference>
<dbReference type="InterPro" id="IPR001772">
    <property type="entry name" value="KA1_dom"/>
</dbReference>
<dbReference type="PROSITE" id="PS50032">
    <property type="entry name" value="KA1"/>
    <property type="match status" value="1"/>
</dbReference>
<dbReference type="PANTHER" id="PTHR24346">
    <property type="entry name" value="MAP/MICROTUBULE AFFINITY-REGULATING KINASE"/>
    <property type="match status" value="1"/>
</dbReference>
<reference evidence="19" key="1">
    <citation type="submission" date="2020-09" db="EMBL/GenBank/DDBJ databases">
        <authorList>
            <person name="Kikuchi T."/>
        </authorList>
    </citation>
    <scope>NUCLEOTIDE SEQUENCE</scope>
    <source>
        <strain evidence="19">SH1</strain>
    </source>
</reference>
<comment type="caution">
    <text evidence="19">The sequence shown here is derived from an EMBL/GenBank/DDBJ whole genome shotgun (WGS) entry which is preliminary data.</text>
</comment>
<evidence type="ECO:0000259" key="18">
    <source>
        <dbReference type="PROSITE" id="PS50032"/>
    </source>
</evidence>
<feature type="domain" description="KA1" evidence="18">
    <location>
        <begin position="529"/>
        <end position="578"/>
    </location>
</feature>
<dbReference type="Proteomes" id="UP000614601">
    <property type="component" value="Unassembled WGS sequence"/>
</dbReference>
<proteinExistence type="inferred from homology"/>
<dbReference type="Pfam" id="PF00069">
    <property type="entry name" value="Pkinase"/>
    <property type="match status" value="1"/>
</dbReference>
<dbReference type="FunFam" id="3.30.200.20:FF:000003">
    <property type="entry name" value="Non-specific serine/threonine protein kinase"/>
    <property type="match status" value="1"/>
</dbReference>
<dbReference type="CDD" id="cd14003">
    <property type="entry name" value="STKc_AMPK-like"/>
    <property type="match status" value="1"/>
</dbReference>
<comment type="similarity">
    <text evidence="2">Belongs to the protein kinase superfamily. CAMK Ser/Thr protein kinase family. SNF1 subfamily.</text>
</comment>
<evidence type="ECO:0000313" key="20">
    <source>
        <dbReference type="Proteomes" id="UP000614601"/>
    </source>
</evidence>
<evidence type="ECO:0000256" key="10">
    <source>
        <dbReference type="ARBA" id="ARBA00023121"/>
    </source>
</evidence>
<dbReference type="FunFam" id="1.10.510.10:FF:000271">
    <property type="entry name" value="Non-specific serine/threonine protein kinase"/>
    <property type="match status" value="1"/>
</dbReference>
<evidence type="ECO:0000256" key="3">
    <source>
        <dbReference type="ARBA" id="ARBA00012513"/>
    </source>
</evidence>
<dbReference type="SUPFAM" id="SSF56112">
    <property type="entry name" value="Protein kinase-like (PK-like)"/>
    <property type="match status" value="1"/>
</dbReference>
<comment type="catalytic activity">
    <reaction evidence="13">
        <text>L-threonyl-[protein] + ATP = O-phospho-L-threonyl-[protein] + ADP + H(+)</text>
        <dbReference type="Rhea" id="RHEA:46608"/>
        <dbReference type="Rhea" id="RHEA-COMP:11060"/>
        <dbReference type="Rhea" id="RHEA-COMP:11605"/>
        <dbReference type="ChEBI" id="CHEBI:15378"/>
        <dbReference type="ChEBI" id="CHEBI:30013"/>
        <dbReference type="ChEBI" id="CHEBI:30616"/>
        <dbReference type="ChEBI" id="CHEBI:61977"/>
        <dbReference type="ChEBI" id="CHEBI:456216"/>
        <dbReference type="EC" id="2.7.11.1"/>
    </reaction>
</comment>
<dbReference type="Pfam" id="PF21594">
    <property type="entry name" value="UBA_MELK"/>
    <property type="match status" value="1"/>
</dbReference>
<evidence type="ECO:0000256" key="13">
    <source>
        <dbReference type="ARBA" id="ARBA00047899"/>
    </source>
</evidence>
<keyword evidence="11" id="KW-0472">Membrane</keyword>
<keyword evidence="6" id="KW-0808">Transferase</keyword>
<evidence type="ECO:0000256" key="8">
    <source>
        <dbReference type="ARBA" id="ARBA00022777"/>
    </source>
</evidence>
<keyword evidence="5" id="KW-0723">Serine/threonine-protein kinase</keyword>
<gene>
    <name evidence="19" type="ORF">BOKJ2_LOCUS8392</name>
</gene>
<feature type="compositionally biased region" description="Basic and acidic residues" evidence="16">
    <location>
        <begin position="375"/>
        <end position="392"/>
    </location>
</feature>
<feature type="domain" description="Protein kinase" evidence="17">
    <location>
        <begin position="16"/>
        <end position="264"/>
    </location>
</feature>
<dbReference type="GO" id="GO:0035556">
    <property type="term" value="P:intracellular signal transduction"/>
    <property type="evidence" value="ECO:0007669"/>
    <property type="project" value="TreeGrafter"/>
</dbReference>
<dbReference type="SUPFAM" id="SSF103243">
    <property type="entry name" value="KA1-like"/>
    <property type="match status" value="1"/>
</dbReference>
<feature type="region of interest" description="Disordered" evidence="16">
    <location>
        <begin position="360"/>
        <end position="458"/>
    </location>
</feature>
<dbReference type="GO" id="GO:0005737">
    <property type="term" value="C:cytoplasm"/>
    <property type="evidence" value="ECO:0007669"/>
    <property type="project" value="TreeGrafter"/>
</dbReference>
<evidence type="ECO:0000256" key="6">
    <source>
        <dbReference type="ARBA" id="ARBA00022679"/>
    </source>
</evidence>
<evidence type="ECO:0000256" key="2">
    <source>
        <dbReference type="ARBA" id="ARBA00006234"/>
    </source>
</evidence>
<dbReference type="EC" id="2.7.11.1" evidence="3"/>
<evidence type="ECO:0000256" key="12">
    <source>
        <dbReference type="ARBA" id="ARBA00023306"/>
    </source>
</evidence>
<comment type="subcellular location">
    <subcellularLocation>
        <location evidence="1">Cell membrane</location>
        <topology evidence="1">Peripheral membrane protein</topology>
    </subcellularLocation>
</comment>
<dbReference type="InterPro" id="IPR017441">
    <property type="entry name" value="Protein_kinase_ATP_BS"/>
</dbReference>
<evidence type="ECO:0000256" key="11">
    <source>
        <dbReference type="ARBA" id="ARBA00023136"/>
    </source>
</evidence>
<dbReference type="InterPro" id="IPR011009">
    <property type="entry name" value="Kinase-like_dom_sf"/>
</dbReference>
<protein>
    <recommendedName>
        <fullName evidence="3">non-specific serine/threonine protein kinase</fullName>
        <ecNumber evidence="3">2.7.11.1</ecNumber>
    </recommendedName>
</protein>
<dbReference type="CDD" id="cd14341">
    <property type="entry name" value="UBA_MELK"/>
    <property type="match status" value="1"/>
</dbReference>
<dbReference type="OrthoDB" id="193931at2759"/>
<dbReference type="InterPro" id="IPR000719">
    <property type="entry name" value="Prot_kinase_dom"/>
</dbReference>
<dbReference type="EMBL" id="CAJFCW020000004">
    <property type="protein sequence ID" value="CAG9112447.1"/>
    <property type="molecule type" value="Genomic_DNA"/>
</dbReference>
<dbReference type="Pfam" id="PF02149">
    <property type="entry name" value="KA1"/>
    <property type="match status" value="1"/>
</dbReference>
<comment type="catalytic activity">
    <reaction evidence="14">
        <text>L-seryl-[protein] + ATP = O-phospho-L-seryl-[protein] + ADP + H(+)</text>
        <dbReference type="Rhea" id="RHEA:17989"/>
        <dbReference type="Rhea" id="RHEA-COMP:9863"/>
        <dbReference type="Rhea" id="RHEA-COMP:11604"/>
        <dbReference type="ChEBI" id="CHEBI:15378"/>
        <dbReference type="ChEBI" id="CHEBI:29999"/>
        <dbReference type="ChEBI" id="CHEBI:30616"/>
        <dbReference type="ChEBI" id="CHEBI:83421"/>
        <dbReference type="ChEBI" id="CHEBI:456216"/>
        <dbReference type="EC" id="2.7.11.1"/>
    </reaction>
</comment>
<accession>A0A811KWS1</accession>
<dbReference type="InterPro" id="IPR028375">
    <property type="entry name" value="KA1/Ssp2_C"/>
</dbReference>
<dbReference type="Proteomes" id="UP000783686">
    <property type="component" value="Unassembled WGS sequence"/>
</dbReference>
<keyword evidence="20" id="KW-1185">Reference proteome</keyword>
<dbReference type="GO" id="GO:0005524">
    <property type="term" value="F:ATP binding"/>
    <property type="evidence" value="ECO:0007669"/>
    <property type="project" value="UniProtKB-UniRule"/>
</dbReference>
<evidence type="ECO:0000256" key="16">
    <source>
        <dbReference type="SAM" id="MobiDB-lite"/>
    </source>
</evidence>
<evidence type="ECO:0000256" key="4">
    <source>
        <dbReference type="ARBA" id="ARBA00022475"/>
    </source>
</evidence>
<dbReference type="Gene3D" id="1.10.510.10">
    <property type="entry name" value="Transferase(Phosphotransferase) domain 1"/>
    <property type="match status" value="1"/>
</dbReference>
<dbReference type="GO" id="GO:0005886">
    <property type="term" value="C:plasma membrane"/>
    <property type="evidence" value="ECO:0007669"/>
    <property type="project" value="UniProtKB-SubCell"/>
</dbReference>
<keyword evidence="8" id="KW-0418">Kinase</keyword>
<dbReference type="InterPro" id="IPR048637">
    <property type="entry name" value="MELK_UBA"/>
</dbReference>
<evidence type="ECO:0000256" key="1">
    <source>
        <dbReference type="ARBA" id="ARBA00004202"/>
    </source>
</evidence>
<name>A0A811KWS1_9BILA</name>
<dbReference type="PROSITE" id="PS50011">
    <property type="entry name" value="PROTEIN_KINASE_DOM"/>
    <property type="match status" value="1"/>
</dbReference>
<keyword evidence="7 15" id="KW-0547">Nucleotide-binding</keyword>
<sequence length="590" mass="67265">MGVDYFHDNEWMNGKYLLLGKLGEGGFGKVKMAIHTATNDSVAIKEMEKAKLGPDIVHIRKEVEAMKQLTHQNICRLLQFVETKTHFYLVLEYCSGGEMFDYIVSKNKLTEPEARHFFRQLVQAISFCHSQGFAHRDLKPENLLLKDDLRLKVIDFGLSSRTGRLLSTYCGSLAYAAPEVLANCPYDGKMSDIWSMGVLLYILVSGSCPFQMENQDTAIKQIKNGIYKIPSFVTPNCADLLRRMMTVDPKKRITMAEVLVHPWIKQGYTNILKTGTIYNKDVVDDDIIRELSQYEGVSPEVMTEHVKKWKYDYITATYLLLLQRKERKEDICLPGYKKKTPSVLNSSTIHASLDGGLDSRSALISSDDPFSRSPTRNDRTSEGNKENIHQFDKYYPAATPKRNKPPAFLTPKRAGSLPRRGREREPMTPTERSVSPGPSPKSHREPRSTTKSPRLSRRLFASLERIKDSRVIDMITPRRNQPDRLKTCTNYANVSVTYSEDPQPIKDRLVEVLKHLHLNVKTSGWKISGSDERKLIAVEMEVVWIEEMKKIGVKRKRLTGDAFVYKKVCEEVLKMAKLADPIQSPKVSVV</sequence>
<dbReference type="GO" id="GO:0008289">
    <property type="term" value="F:lipid binding"/>
    <property type="evidence" value="ECO:0007669"/>
    <property type="project" value="UniProtKB-KW"/>
</dbReference>
<evidence type="ECO:0000256" key="15">
    <source>
        <dbReference type="PROSITE-ProRule" id="PRU10141"/>
    </source>
</evidence>